<dbReference type="Proteomes" id="UP000187526">
    <property type="component" value="Unassembled WGS sequence"/>
</dbReference>
<dbReference type="AlphaFoldDB" id="A0A1R1I8F8"/>
<dbReference type="RefSeq" id="WP_076093709.1">
    <property type="nucleotide sequence ID" value="NZ_MTHD01000002.1"/>
</dbReference>
<evidence type="ECO:0000313" key="2">
    <source>
        <dbReference type="Proteomes" id="UP000187526"/>
    </source>
</evidence>
<gene>
    <name evidence="1" type="ORF">BJN45_07875</name>
</gene>
<keyword evidence="2" id="KW-1185">Reference proteome</keyword>
<sequence length="220" mass="23572">MTFSSCLTNQDKVIVLDASVVINLLATGNASAILQALKADLVVTGNVMREIDQGAANGRSESKHLAELIDSRVLRMEELAGPSLEHFFDMVSGHTSESLGDGEAATLAFAYSNGCSAAIDEKKATRIAGGRFEAMKLVTTVDILAYEHVQALLGHESLANATLKALQGARMQVRPHQFNWVAQLIGESNLASCRSLRRHLQSNQEHLAPLAISDAVADGY</sequence>
<evidence type="ECO:0008006" key="3">
    <source>
        <dbReference type="Google" id="ProtNLM"/>
    </source>
</evidence>
<dbReference type="OrthoDB" id="6856478at2"/>
<dbReference type="EMBL" id="MTHD01000002">
    <property type="protein sequence ID" value="OMG55056.1"/>
    <property type="molecule type" value="Genomic_DNA"/>
</dbReference>
<dbReference type="InterPro" id="IPR021799">
    <property type="entry name" value="PIN-like_prokaryotic"/>
</dbReference>
<name>A0A1R1I8F8_9RHOO</name>
<organism evidence="1 2">
    <name type="scientific">Azonexus hydrophilus</name>
    <dbReference type="NCBI Taxonomy" id="418702"/>
    <lineage>
        <taxon>Bacteria</taxon>
        <taxon>Pseudomonadati</taxon>
        <taxon>Pseudomonadota</taxon>
        <taxon>Betaproteobacteria</taxon>
        <taxon>Rhodocyclales</taxon>
        <taxon>Azonexaceae</taxon>
        <taxon>Azonexus</taxon>
    </lineage>
</organism>
<reference evidence="1 2" key="1">
    <citation type="submission" date="2016-10" db="EMBL/GenBank/DDBJ databases">
        <title>Alkaliphiles isolated from bioreactors.</title>
        <authorList>
            <person name="Salah Z."/>
            <person name="Rout S.P."/>
            <person name="Humphreys P.N."/>
        </authorList>
    </citation>
    <scope>NUCLEOTIDE SEQUENCE [LARGE SCALE GENOMIC DNA]</scope>
    <source>
        <strain evidence="1 2">ZS02</strain>
    </source>
</reference>
<dbReference type="STRING" id="418702.BJN45_07875"/>
<dbReference type="Pfam" id="PF11848">
    <property type="entry name" value="DUF3368"/>
    <property type="match status" value="1"/>
</dbReference>
<comment type="caution">
    <text evidence="1">The sequence shown here is derived from an EMBL/GenBank/DDBJ whole genome shotgun (WGS) entry which is preliminary data.</text>
</comment>
<protein>
    <recommendedName>
        <fullName evidence="3">PIN domain-containing protein</fullName>
    </recommendedName>
</protein>
<accession>A0A1R1I8F8</accession>
<proteinExistence type="predicted"/>
<evidence type="ECO:0000313" key="1">
    <source>
        <dbReference type="EMBL" id="OMG55056.1"/>
    </source>
</evidence>